<evidence type="ECO:0000313" key="1">
    <source>
        <dbReference type="EMBL" id="PDQ19908.1"/>
    </source>
</evidence>
<protein>
    <submittedName>
        <fullName evidence="1">Uncharacterized protein</fullName>
    </submittedName>
</protein>
<dbReference type="EMBL" id="NWQG01000104">
    <property type="protein sequence ID" value="PDQ19908.1"/>
    <property type="molecule type" value="Genomic_DNA"/>
</dbReference>
<evidence type="ECO:0000313" key="2">
    <source>
        <dbReference type="Proteomes" id="UP000219182"/>
    </source>
</evidence>
<name>A0A2A6FEQ0_9HYPH</name>
<sequence>MFALAPKSIFWSAPKTSPGACPSRPGTSAIDASYIALALRDKLPRIAQALASKAAAKLRLVVFWREAI</sequence>
<dbReference type="AlphaFoldDB" id="A0A2A6FEQ0"/>
<organism evidence="1 2">
    <name type="scientific">Mesorhizobium sanjuanii</name>
    <dbReference type="NCBI Taxonomy" id="2037900"/>
    <lineage>
        <taxon>Bacteria</taxon>
        <taxon>Pseudomonadati</taxon>
        <taxon>Pseudomonadota</taxon>
        <taxon>Alphaproteobacteria</taxon>
        <taxon>Hyphomicrobiales</taxon>
        <taxon>Phyllobacteriaceae</taxon>
        <taxon>Mesorhizobium</taxon>
    </lineage>
</organism>
<dbReference type="Proteomes" id="UP000219182">
    <property type="component" value="Unassembled WGS sequence"/>
</dbReference>
<keyword evidence="2" id="KW-1185">Reference proteome</keyword>
<reference evidence="1 2" key="1">
    <citation type="submission" date="2017-09" db="EMBL/GenBank/DDBJ databases">
        <title>Mesorhizobum sanjuanii sp. nov. isolated from nodules of Lotus tenuis in saline-alkaline lowlands of Flooding Pampa.</title>
        <authorList>
            <person name="Sannazzaro A.I."/>
            <person name="Torres Tejerizo G.A."/>
            <person name="Fontana F."/>
            <person name="Cumpa Velazquez L.M."/>
            <person name="Hansen L."/>
            <person name="Pistorio M."/>
            <person name="Estrella M.J."/>
        </authorList>
    </citation>
    <scope>NUCLEOTIDE SEQUENCE [LARGE SCALE GENOMIC DNA]</scope>
    <source>
        <strain evidence="1 2">BSA136</strain>
    </source>
</reference>
<proteinExistence type="predicted"/>
<gene>
    <name evidence="1" type="ORF">CN311_16795</name>
</gene>
<accession>A0A2A6FEQ0</accession>
<comment type="caution">
    <text evidence="1">The sequence shown here is derived from an EMBL/GenBank/DDBJ whole genome shotgun (WGS) entry which is preliminary data.</text>
</comment>